<dbReference type="PROSITE" id="PS51335">
    <property type="entry name" value="ELMO"/>
    <property type="match status" value="1"/>
</dbReference>
<proteinExistence type="predicted"/>
<feature type="region of interest" description="Disordered" evidence="1">
    <location>
        <begin position="264"/>
        <end position="285"/>
    </location>
</feature>
<dbReference type="OrthoDB" id="67155at2759"/>
<accession>A0A9N8DSY7</accession>
<gene>
    <name evidence="3" type="ORF">SEMRO_348_G123300.1</name>
</gene>
<feature type="region of interest" description="Disordered" evidence="1">
    <location>
        <begin position="409"/>
        <end position="472"/>
    </location>
</feature>
<evidence type="ECO:0000313" key="3">
    <source>
        <dbReference type="EMBL" id="CAB9508473.1"/>
    </source>
</evidence>
<feature type="compositionally biased region" description="Low complexity" evidence="1">
    <location>
        <begin position="346"/>
        <end position="362"/>
    </location>
</feature>
<comment type="caution">
    <text evidence="3">The sequence shown here is derived from an EMBL/GenBank/DDBJ whole genome shotgun (WGS) entry which is preliminary data.</text>
</comment>
<feature type="domain" description="ELMO" evidence="2">
    <location>
        <begin position="114"/>
        <end position="308"/>
    </location>
</feature>
<organism evidence="3 4">
    <name type="scientific">Seminavis robusta</name>
    <dbReference type="NCBI Taxonomy" id="568900"/>
    <lineage>
        <taxon>Eukaryota</taxon>
        <taxon>Sar</taxon>
        <taxon>Stramenopiles</taxon>
        <taxon>Ochrophyta</taxon>
        <taxon>Bacillariophyta</taxon>
        <taxon>Bacillariophyceae</taxon>
        <taxon>Bacillariophycidae</taxon>
        <taxon>Naviculales</taxon>
        <taxon>Naviculaceae</taxon>
        <taxon>Seminavis</taxon>
    </lineage>
</organism>
<protein>
    <recommendedName>
        <fullName evidence="2">ELMO domain-containing protein</fullName>
    </recommendedName>
</protein>
<reference evidence="3" key="1">
    <citation type="submission" date="2020-06" db="EMBL/GenBank/DDBJ databases">
        <authorList>
            <consortium name="Plant Systems Biology data submission"/>
        </authorList>
    </citation>
    <scope>NUCLEOTIDE SEQUENCE</scope>
    <source>
        <strain evidence="3">D6</strain>
    </source>
</reference>
<feature type="compositionally biased region" description="Basic and acidic residues" evidence="1">
    <location>
        <begin position="416"/>
        <end position="433"/>
    </location>
</feature>
<feature type="compositionally biased region" description="Basic and acidic residues" evidence="1">
    <location>
        <begin position="334"/>
        <end position="345"/>
    </location>
</feature>
<evidence type="ECO:0000313" key="4">
    <source>
        <dbReference type="Proteomes" id="UP001153069"/>
    </source>
</evidence>
<evidence type="ECO:0000256" key="1">
    <source>
        <dbReference type="SAM" id="MobiDB-lite"/>
    </source>
</evidence>
<dbReference type="EMBL" id="CAICTM010000347">
    <property type="protein sequence ID" value="CAB9508473.1"/>
    <property type="molecule type" value="Genomic_DNA"/>
</dbReference>
<evidence type="ECO:0000259" key="2">
    <source>
        <dbReference type="PROSITE" id="PS51335"/>
    </source>
</evidence>
<dbReference type="PANTHER" id="PTHR12771">
    <property type="entry name" value="ENGULFMENT AND CELL MOTILITY"/>
    <property type="match status" value="1"/>
</dbReference>
<dbReference type="InterPro" id="IPR006816">
    <property type="entry name" value="ELMO_dom"/>
</dbReference>
<dbReference type="Pfam" id="PF04727">
    <property type="entry name" value="ELMO_CED12"/>
    <property type="match status" value="1"/>
</dbReference>
<dbReference type="AlphaFoldDB" id="A0A9N8DSY7"/>
<feature type="region of interest" description="Disordered" evidence="1">
    <location>
        <begin position="334"/>
        <end position="384"/>
    </location>
</feature>
<dbReference type="PANTHER" id="PTHR12771:SF56">
    <property type="entry name" value="CED-12"/>
    <property type="match status" value="1"/>
</dbReference>
<dbReference type="Proteomes" id="UP001153069">
    <property type="component" value="Unassembled WGS sequence"/>
</dbReference>
<sequence>MESSPQPPNRLGELAGNAGRAFSQFATSSLQNLTTRRYTLPDKSVASQVLMYRQLLHTKCRPGLKLSRDYQGTPAQKAVLHMPWWEEGIEQTGKMIISYDNLIVRLWLNGAIMPYVQILEAVDKASIETLVDEKGLPPIPHDYWVDRLGFQQPDPVTDFRSGGVLSLAMMVHIVEACPQVHERFVAPKGDASVLPFGITCINVTDMLSKFCMLAKSVDRMDALLSQKPFWRCFADPSSILVLQELSLDMLADVVVELSEERRIPGYTAPDDDKNQSSLHNDKDEPGKVTVFDFSVIMERTEKRVERDLLGAGPKSVEELRAVRLRLKQRYRNQLERTKQRAEQQRQKQQQQQLKQQDGNNNNEGDENNNVGSTGMQDSRKMADQVMSHATNVASGATTMAAGVLAKIKSPGFNPLRKGEDGDEAAKSSQRPEEPDLMAFSGSEEDGDWVQSPMEPPTDAIEHFSIDDDDDML</sequence>
<feature type="compositionally biased region" description="Basic and acidic residues" evidence="1">
    <location>
        <begin position="270"/>
        <end position="285"/>
    </location>
</feature>
<keyword evidence="4" id="KW-1185">Reference proteome</keyword>
<name>A0A9N8DSY7_9STRA</name>
<dbReference type="InterPro" id="IPR050868">
    <property type="entry name" value="ELMO_domain-containing"/>
</dbReference>